<name>E0UNA2_GLOV7</name>
<dbReference type="InterPro" id="IPR010221">
    <property type="entry name" value="VCBS_dom"/>
</dbReference>
<dbReference type="Pfam" id="PF00353">
    <property type="entry name" value="HemolysinCabind"/>
    <property type="match status" value="2"/>
</dbReference>
<dbReference type="OrthoDB" id="487391at2"/>
<evidence type="ECO:0000313" key="4">
    <source>
        <dbReference type="Proteomes" id="UP000008206"/>
    </source>
</evidence>
<dbReference type="PRINTS" id="PR00313">
    <property type="entry name" value="CABNDNGRPT"/>
</dbReference>
<gene>
    <name evidence="3" type="ordered locus">Cyan7822_6760</name>
</gene>
<dbReference type="Gene3D" id="2.150.10.10">
    <property type="entry name" value="Serralysin-like metalloprotease, C-terminal"/>
    <property type="match status" value="2"/>
</dbReference>
<dbReference type="InterPro" id="IPR002126">
    <property type="entry name" value="Cadherin-like_dom"/>
</dbReference>
<dbReference type="InterPro" id="IPR011049">
    <property type="entry name" value="Serralysin-like_metalloprot_C"/>
</dbReference>
<evidence type="ECO:0000259" key="2">
    <source>
        <dbReference type="PROSITE" id="PS50268"/>
    </source>
</evidence>
<keyword evidence="4" id="KW-1185">Reference proteome</keyword>
<dbReference type="NCBIfam" id="TIGR01965">
    <property type="entry name" value="VCBS_repeat"/>
    <property type="match status" value="3"/>
</dbReference>
<proteinExistence type="predicted"/>
<organism evidence="3 4">
    <name type="scientific">Gloeothece verrucosa (strain PCC 7822)</name>
    <name type="common">Cyanothece sp. (strain PCC 7822)</name>
    <dbReference type="NCBI Taxonomy" id="497965"/>
    <lineage>
        <taxon>Bacteria</taxon>
        <taxon>Bacillati</taxon>
        <taxon>Cyanobacteriota</taxon>
        <taxon>Cyanophyceae</taxon>
        <taxon>Oscillatoriophycideae</taxon>
        <taxon>Chroococcales</taxon>
        <taxon>Aphanothecaceae</taxon>
        <taxon>Gloeothece</taxon>
        <taxon>Gloeothece verrucosa</taxon>
    </lineage>
</organism>
<evidence type="ECO:0000256" key="1">
    <source>
        <dbReference type="ARBA" id="ARBA00022729"/>
    </source>
</evidence>
<dbReference type="Gene3D" id="2.60.40.3440">
    <property type="match status" value="7"/>
</dbReference>
<dbReference type="InterPro" id="IPR001343">
    <property type="entry name" value="Hemolysn_Ca-bd"/>
</dbReference>
<dbReference type="InterPro" id="IPR028994">
    <property type="entry name" value="Integrin_alpha_N"/>
</dbReference>
<evidence type="ECO:0000313" key="3">
    <source>
        <dbReference type="EMBL" id="ADN18432.1"/>
    </source>
</evidence>
<feature type="domain" description="Cadherin" evidence="2">
    <location>
        <begin position="276"/>
        <end position="398"/>
    </location>
</feature>
<dbReference type="GO" id="GO:0005509">
    <property type="term" value="F:calcium ion binding"/>
    <property type="evidence" value="ECO:0007669"/>
    <property type="project" value="InterPro"/>
</dbReference>
<dbReference type="InterPro" id="IPR018511">
    <property type="entry name" value="Hemolysin-typ_Ca-bd_CS"/>
</dbReference>
<dbReference type="Proteomes" id="UP000008206">
    <property type="component" value="Plasmid Cy782203"/>
</dbReference>
<dbReference type="PROSITE" id="PS50268">
    <property type="entry name" value="CADHERIN_2"/>
    <property type="match status" value="1"/>
</dbReference>
<dbReference type="SUPFAM" id="SSF69318">
    <property type="entry name" value="Integrin alpha N-terminal domain"/>
    <property type="match status" value="2"/>
</dbReference>
<dbReference type="EMBL" id="CP002201">
    <property type="protein sequence ID" value="ADN18432.1"/>
    <property type="molecule type" value="Genomic_DNA"/>
</dbReference>
<reference evidence="4" key="1">
    <citation type="journal article" date="2011" name="MBio">
        <title>Novel metabolic attributes of the genus Cyanothece, comprising a group of unicellular nitrogen-fixing Cyanobacteria.</title>
        <authorList>
            <person name="Bandyopadhyay A."/>
            <person name="Elvitigala T."/>
            <person name="Welsh E."/>
            <person name="Stockel J."/>
            <person name="Liberton M."/>
            <person name="Min H."/>
            <person name="Sherman L.A."/>
            <person name="Pakrasi H.B."/>
        </authorList>
    </citation>
    <scope>NUCLEOTIDE SEQUENCE [LARGE SCALE GENOMIC DNA]</scope>
    <source>
        <strain evidence="4">PCC 7822</strain>
        <plasmid evidence="4">Cy782203</plasmid>
    </source>
</reference>
<dbReference type="KEGG" id="cyj:Cyan7822_6760"/>
<dbReference type="InterPro" id="IPR013517">
    <property type="entry name" value="FG-GAP"/>
</dbReference>
<accession>E0UNA2</accession>
<dbReference type="GO" id="GO:0016020">
    <property type="term" value="C:membrane"/>
    <property type="evidence" value="ECO:0007669"/>
    <property type="project" value="InterPro"/>
</dbReference>
<sequence>MSEPNFSSPVTNPFGLSNVGSLAAPTFADLDGDGDLDAFVGNDYGDIRYYENTGSSSSPSFAAPLTNPFGLSYLIASAAPTFADIDGDGDLDAFVGNYEGNTLYYENIGSSSSPSFADFSFNPFGLSNVTSYASPTFADIDGDGDLDAFVGNYYGDTHYYQNIGSSTSPSFAAPLTNPFGLSYRGSYASPTLADVDGDGDFDVFVGNNQGEILYYQNTGSSSSPSFTASVTNPFGLSNVGTSATPTFADLDGDGDLDAFVGNLDGDILYFENAPVIANQPPVAVDDSAITNEDTALTGNVLSNDSDPDAADTLTIVAVNGVSGSVGTQITLTSGALLTLNADGSYSYDPNAQFESLNTGETAQDSFIYTVSDGTATQTATVTVTVEGVTDNTAAPPNFLSPLTNPFGFSDVGYVASPTFADIDGDGDLDVFVGNNYGDTFYYENTGSSSSPSFAAPVTNPFGLDNVGYSASPTFADLDGDGDLDAFVGNFKGDTFYYENTGTGSKSSPNFVAPLINPFGLSDVGNVASPTFADLDGDGDLDAFVGNGYGDTFYYENTGSSSSPSFAAPLSNPFGLSDVGYFASLTFADLDGDGDLDAFVGNRDGDTFYYENTGSKSSPSFAAPLTNPFGLDNVGNAASPTLADLDGDGDLDAFVGNYNGDILYFENAPVIANQPPVAVDDSATTNEDTAVSIGVLSNDTDVDGNPLSIDSFTQGNSGTVTLNDNGTPGDTTDDLLVYTPNANFNGTDSFSYTISDGNGGTSTATVNVTVNPVNDAPVAVNNSATTNEDAAVSIGVLSNDTDVDGNPLSIDSFTQGNSGTVTLNDNGTPGDTTDDLLVYTPNANFNGTDSFTYRISDGNGGTSTATVNVTVNPVNDAPVAVNNSATTNEDTAVSIGVLSNDTDVDGNPLSIDSFTQGNSGTVTLNNNGTPGNTTDDLLVYTPNANFNGTDSFTYRISDGNGGTSTATVNVTVNPVNDAPVAVNNSATTNEDTAVSIGVLSNDTDVEGNPLSIDSFTQGNSGTVTLNNNGTPGDTTDDLLVYTPNANFNGTDSFSYTISDGNGGTSTATVNVTVNPVNDAPVAVNNSATTNEDAAVSIGVLSNDTDVEGNPLSIDSFTQGNSGSVTLNNNGTPGNTTDDLLVYTPNANFNGTDSFTYRISDGNGGTSTATVNVTVNPVNDAPVAVNNSATTNEDTAVSIGVLSNDTDVEGDPLSIDSFTQGNSGTVTLNNNGTPGDTTDDLLVYTPNANFNGTDSFSYTISDGNGGTSTATVNVTVNPVNDAPVAVNNSATTNEDTAVSISVLSNDTDVDGNPLSIDSFTQGNSGTVTLNNNGTPGDTTDDLLVYTPNANFNGTDSFTYRISDGNGGTSTATVNVTVNPVNDAPVAVNDSTTTNQNTPVTISVTSLLANDSDVDSSTLSITEVNSLVGGTATLNDNGTPANTSDDFIVFDPANSFTGNGTFSYTLSDGSLSSTATVTVNVIPVTGLNLNGGNEDDTITGGAGDDYINGSNGKDLLYGLAGNDTLMGGNGTDTLYGGAGNDLLSGDDNDSTGSGKDILYGGVGNDTLNGGNGADDLTGGQGNDLLIGGNGADNFIFSIGDGTDTITDFQDGIDKIGLSGGLSFGQLTITASGSNTLVKFGSETLASLTGINSSLITSADFVVI</sequence>
<dbReference type="PANTHER" id="PTHR44103:SF1">
    <property type="entry name" value="PROPROTEIN CONVERTASE P"/>
    <property type="match status" value="1"/>
</dbReference>
<dbReference type="PROSITE" id="PS00330">
    <property type="entry name" value="HEMOLYSIN_CALCIUM"/>
    <property type="match status" value="3"/>
</dbReference>
<dbReference type="PANTHER" id="PTHR44103">
    <property type="entry name" value="PROPROTEIN CONVERTASE P"/>
    <property type="match status" value="1"/>
</dbReference>
<dbReference type="Pfam" id="PF13517">
    <property type="entry name" value="FG-GAP_3"/>
    <property type="match status" value="4"/>
</dbReference>
<dbReference type="GO" id="GO:0007156">
    <property type="term" value="P:homophilic cell adhesion via plasma membrane adhesion molecules"/>
    <property type="evidence" value="ECO:0007669"/>
    <property type="project" value="InterPro"/>
</dbReference>
<dbReference type="Gene3D" id="2.130.10.130">
    <property type="entry name" value="Integrin alpha, N-terminal"/>
    <property type="match status" value="3"/>
</dbReference>
<dbReference type="Pfam" id="PF17963">
    <property type="entry name" value="Big_9"/>
    <property type="match status" value="9"/>
</dbReference>
<geneLocation type="plasmid" evidence="3 4">
    <name>Cy782203</name>
</geneLocation>
<protein>
    <submittedName>
        <fullName evidence="3">Outer membrane adhesin like protein</fullName>
    </submittedName>
</protein>
<dbReference type="NCBIfam" id="NF012211">
    <property type="entry name" value="tand_rpt_95"/>
    <property type="match status" value="9"/>
</dbReference>
<dbReference type="HOGENOM" id="CLU_242170_0_0_3"/>
<dbReference type="SUPFAM" id="SSF51120">
    <property type="entry name" value="beta-Roll"/>
    <property type="match status" value="2"/>
</dbReference>
<dbReference type="RefSeq" id="WP_013325558.1">
    <property type="nucleotide sequence ID" value="NC_014502.1"/>
</dbReference>
<keyword evidence="3" id="KW-0614">Plasmid</keyword>
<keyword evidence="1" id="KW-0732">Signal</keyword>